<reference evidence="1" key="1">
    <citation type="submission" date="2021-02" db="EMBL/GenBank/DDBJ databases">
        <authorList>
            <person name="Nowell W R."/>
        </authorList>
    </citation>
    <scope>NUCLEOTIDE SEQUENCE</scope>
</reference>
<dbReference type="AlphaFoldDB" id="A0A815KL27"/>
<dbReference type="EMBL" id="CAJNOO010004815">
    <property type="protein sequence ID" value="CAF1394739.1"/>
    <property type="molecule type" value="Genomic_DNA"/>
</dbReference>
<organism evidence="1 3">
    <name type="scientific">Rotaria sordida</name>
    <dbReference type="NCBI Taxonomy" id="392033"/>
    <lineage>
        <taxon>Eukaryota</taxon>
        <taxon>Metazoa</taxon>
        <taxon>Spiralia</taxon>
        <taxon>Gnathifera</taxon>
        <taxon>Rotifera</taxon>
        <taxon>Eurotatoria</taxon>
        <taxon>Bdelloidea</taxon>
        <taxon>Philodinida</taxon>
        <taxon>Philodinidae</taxon>
        <taxon>Rotaria</taxon>
    </lineage>
</organism>
<evidence type="ECO:0000313" key="3">
    <source>
        <dbReference type="Proteomes" id="UP000663882"/>
    </source>
</evidence>
<comment type="caution">
    <text evidence="1">The sequence shown here is derived from an EMBL/GenBank/DDBJ whole genome shotgun (WGS) entry which is preliminary data.</text>
</comment>
<sequence>MEILRDPTPNQTQRICLLSSPSEKWLTGFNTSNEHEAHTFINEETSRLDRIPMYIQSNSLIPIFDIEYNQSLNAFKFVL</sequence>
<accession>A0A815KL27</accession>
<name>A0A815KL27_9BILA</name>
<dbReference type="Proteomes" id="UP000663882">
    <property type="component" value="Unassembled WGS sequence"/>
</dbReference>
<gene>
    <name evidence="2" type="ORF">OTI717_LOCUS19716</name>
    <name evidence="1" type="ORF">RFH988_LOCUS34523</name>
</gene>
<evidence type="ECO:0000313" key="1">
    <source>
        <dbReference type="EMBL" id="CAF1394739.1"/>
    </source>
</evidence>
<dbReference type="EMBL" id="CAJOAX010002916">
    <property type="protein sequence ID" value="CAF3826309.1"/>
    <property type="molecule type" value="Genomic_DNA"/>
</dbReference>
<dbReference type="OrthoDB" id="10384572at2759"/>
<proteinExistence type="predicted"/>
<dbReference type="Proteomes" id="UP000663823">
    <property type="component" value="Unassembled WGS sequence"/>
</dbReference>
<evidence type="ECO:0000313" key="2">
    <source>
        <dbReference type="EMBL" id="CAF3826309.1"/>
    </source>
</evidence>
<protein>
    <submittedName>
        <fullName evidence="1">Uncharacterized protein</fullName>
    </submittedName>
</protein>